<evidence type="ECO:0000259" key="5">
    <source>
        <dbReference type="PROSITE" id="PS50110"/>
    </source>
</evidence>
<feature type="modified residue" description="4-aspartylphosphate" evidence="3">
    <location>
        <position position="53"/>
    </location>
</feature>
<dbReference type="PANTHER" id="PTHR44591">
    <property type="entry name" value="STRESS RESPONSE REGULATOR PROTEIN 1"/>
    <property type="match status" value="1"/>
</dbReference>
<gene>
    <name evidence="7" type="ORF">VTAP4600_A0840</name>
</gene>
<keyword evidence="1 3" id="KW-0597">Phosphoprotein</keyword>
<dbReference type="InterPro" id="IPR050595">
    <property type="entry name" value="Bact_response_regulator"/>
</dbReference>
<sequence length="426" mass="48035">MKEMLVVEDNNSIATVIQQIGQSLKYKVTVAKSLAEVKEILAVKTDFFVATIDYSLPDAYEGQAISYILRHDIPSIVVTGRVSDKIHQELLKLPIIDYVTKENSQAYFYLQRVLHSQLTNHKIGVLVVDDSLSVRSYVSALLERRNFTLYSQPDGKKALQAIKDNSDIKLVITDYDMPGMNGIDVVQAIRRLFTEREIIIIGYSASSKSYQSARFIKSGADDYLHKPFCPEEFYCRVFKNVERLQYIENIKTASVIDYLTSLPNRDHFIEVTDKQLDFIEMNKLTYLLVVFHIDHFKRINDKHSFSAGDQILISMSSLLKERFKAATLARFYGAEFGCLISGTDIAKVKSALTDFMSDVKKQSIAVDSDHINFSVSIGATVVKKQSSIKLCIEQADAALQQAQQGGENQIHIDTKSGQPSSKEEVI</sequence>
<dbReference type="CDD" id="cd01949">
    <property type="entry name" value="GGDEF"/>
    <property type="match status" value="1"/>
</dbReference>
<protein>
    <submittedName>
        <fullName evidence="7">Response regulator/GGDEF domain protein</fullName>
    </submittedName>
</protein>
<keyword evidence="8" id="KW-1185">Reference proteome</keyword>
<dbReference type="GO" id="GO:0000160">
    <property type="term" value="P:phosphorelay signal transduction system"/>
    <property type="evidence" value="ECO:0007669"/>
    <property type="project" value="UniProtKB-KW"/>
</dbReference>
<proteinExistence type="predicted"/>
<dbReference type="EMBL" id="LT960611">
    <property type="protein sequence ID" value="SON48819.1"/>
    <property type="molecule type" value="Genomic_DNA"/>
</dbReference>
<feature type="region of interest" description="Disordered" evidence="4">
    <location>
        <begin position="406"/>
        <end position="426"/>
    </location>
</feature>
<evidence type="ECO:0000256" key="4">
    <source>
        <dbReference type="SAM" id="MobiDB-lite"/>
    </source>
</evidence>
<dbReference type="SUPFAM" id="SSF52172">
    <property type="entry name" value="CheY-like"/>
    <property type="match status" value="2"/>
</dbReference>
<dbReference type="InterPro" id="IPR000160">
    <property type="entry name" value="GGDEF_dom"/>
</dbReference>
<dbReference type="InterPro" id="IPR029787">
    <property type="entry name" value="Nucleotide_cyclase"/>
</dbReference>
<evidence type="ECO:0000259" key="6">
    <source>
        <dbReference type="PROSITE" id="PS50887"/>
    </source>
</evidence>
<dbReference type="AlphaFoldDB" id="A0A2N8ZA72"/>
<evidence type="ECO:0000256" key="2">
    <source>
        <dbReference type="ARBA" id="ARBA00023012"/>
    </source>
</evidence>
<reference evidence="7 8" key="1">
    <citation type="submission" date="2017-10" db="EMBL/GenBank/DDBJ databases">
        <authorList>
            <person name="Banno H."/>
            <person name="Chua N.-H."/>
        </authorList>
    </citation>
    <scope>NUCLEOTIDE SEQUENCE [LARGE SCALE GENOMIC DNA]</scope>
    <source>
        <strain evidence="7">Vibrio tapetis CECT4600</strain>
    </source>
</reference>
<dbReference type="InterPro" id="IPR001789">
    <property type="entry name" value="Sig_transdc_resp-reg_receiver"/>
</dbReference>
<feature type="domain" description="Response regulatory" evidence="5">
    <location>
        <begin position="124"/>
        <end position="241"/>
    </location>
</feature>
<evidence type="ECO:0000313" key="8">
    <source>
        <dbReference type="Proteomes" id="UP000235828"/>
    </source>
</evidence>
<dbReference type="RefSeq" id="WP_197708654.1">
    <property type="nucleotide sequence ID" value="NZ_LT960611.1"/>
</dbReference>
<dbReference type="SMART" id="SM00267">
    <property type="entry name" value="GGDEF"/>
    <property type="match status" value="1"/>
</dbReference>
<dbReference type="Pfam" id="PF00072">
    <property type="entry name" value="Response_reg"/>
    <property type="match status" value="2"/>
</dbReference>
<name>A0A2N8ZA72_9VIBR</name>
<keyword evidence="2" id="KW-0902">Two-component regulatory system</keyword>
<dbReference type="SUPFAM" id="SSF55073">
    <property type="entry name" value="Nucleotide cyclase"/>
    <property type="match status" value="1"/>
</dbReference>
<dbReference type="PANTHER" id="PTHR44591:SF14">
    <property type="entry name" value="PROTEIN PILG"/>
    <property type="match status" value="1"/>
</dbReference>
<accession>A0A2N8ZA72</accession>
<evidence type="ECO:0000256" key="1">
    <source>
        <dbReference type="ARBA" id="ARBA00022553"/>
    </source>
</evidence>
<evidence type="ECO:0000256" key="3">
    <source>
        <dbReference type="PROSITE-ProRule" id="PRU00169"/>
    </source>
</evidence>
<evidence type="ECO:0000313" key="7">
    <source>
        <dbReference type="EMBL" id="SON48819.1"/>
    </source>
</evidence>
<dbReference type="Pfam" id="PF00990">
    <property type="entry name" value="GGDEF"/>
    <property type="match status" value="1"/>
</dbReference>
<dbReference type="Proteomes" id="UP000235828">
    <property type="component" value="Chromosome A"/>
</dbReference>
<dbReference type="Gene3D" id="3.30.70.270">
    <property type="match status" value="1"/>
</dbReference>
<dbReference type="InterPro" id="IPR043128">
    <property type="entry name" value="Rev_trsase/Diguanyl_cyclase"/>
</dbReference>
<feature type="domain" description="Response regulatory" evidence="5">
    <location>
        <begin position="3"/>
        <end position="116"/>
    </location>
</feature>
<dbReference type="InterPro" id="IPR011006">
    <property type="entry name" value="CheY-like_superfamily"/>
</dbReference>
<dbReference type="Gene3D" id="3.40.50.2300">
    <property type="match status" value="2"/>
</dbReference>
<dbReference type="KEGG" id="vta:A0840"/>
<dbReference type="NCBIfam" id="TIGR00254">
    <property type="entry name" value="GGDEF"/>
    <property type="match status" value="1"/>
</dbReference>
<dbReference type="PROSITE" id="PS50887">
    <property type="entry name" value="GGDEF"/>
    <property type="match status" value="1"/>
</dbReference>
<dbReference type="SMART" id="SM00448">
    <property type="entry name" value="REC"/>
    <property type="match status" value="2"/>
</dbReference>
<feature type="domain" description="GGDEF" evidence="6">
    <location>
        <begin position="284"/>
        <end position="415"/>
    </location>
</feature>
<organism evidence="7 8">
    <name type="scientific">Vibrio tapetis subsp. tapetis</name>
    <dbReference type="NCBI Taxonomy" id="1671868"/>
    <lineage>
        <taxon>Bacteria</taxon>
        <taxon>Pseudomonadati</taxon>
        <taxon>Pseudomonadota</taxon>
        <taxon>Gammaproteobacteria</taxon>
        <taxon>Vibrionales</taxon>
        <taxon>Vibrionaceae</taxon>
        <taxon>Vibrio</taxon>
    </lineage>
</organism>
<feature type="modified residue" description="4-aspartylphosphate" evidence="3">
    <location>
        <position position="174"/>
    </location>
</feature>
<dbReference type="PROSITE" id="PS50110">
    <property type="entry name" value="RESPONSE_REGULATORY"/>
    <property type="match status" value="2"/>
</dbReference>